<feature type="compositionally biased region" description="Basic and acidic residues" evidence="1">
    <location>
        <begin position="136"/>
        <end position="147"/>
    </location>
</feature>
<name>A0AAV7LBG4_PLEWA</name>
<feature type="compositionally biased region" description="Basic and acidic residues" evidence="1">
    <location>
        <begin position="109"/>
        <end position="128"/>
    </location>
</feature>
<feature type="region of interest" description="Disordered" evidence="1">
    <location>
        <begin position="109"/>
        <end position="186"/>
    </location>
</feature>
<feature type="compositionally biased region" description="Polar residues" evidence="1">
    <location>
        <begin position="18"/>
        <end position="30"/>
    </location>
</feature>
<sequence>MSRSPRVTLSRRQKRIQRQQYVQKPNTVTRPSPGVASKVCTVSGDFRQSQRDDPSLKNAWQQALNPEEHATNATLTDAHYEQLLHVIEGYRDVFSKLPGRTHLAEHPIRTKNETISRQRPYRVPEVKHKAVGGHDLGQKKAPERVRGSEGQAIKAAQQEPGLREERENEVLLQGQYNQERKENTRE</sequence>
<organism evidence="2 3">
    <name type="scientific">Pleurodeles waltl</name>
    <name type="common">Iberian ribbed newt</name>
    <dbReference type="NCBI Taxonomy" id="8319"/>
    <lineage>
        <taxon>Eukaryota</taxon>
        <taxon>Metazoa</taxon>
        <taxon>Chordata</taxon>
        <taxon>Craniata</taxon>
        <taxon>Vertebrata</taxon>
        <taxon>Euteleostomi</taxon>
        <taxon>Amphibia</taxon>
        <taxon>Batrachia</taxon>
        <taxon>Caudata</taxon>
        <taxon>Salamandroidea</taxon>
        <taxon>Salamandridae</taxon>
        <taxon>Pleurodelinae</taxon>
        <taxon>Pleurodeles</taxon>
    </lineage>
</organism>
<gene>
    <name evidence="2" type="ORF">NDU88_002026</name>
</gene>
<proteinExistence type="predicted"/>
<keyword evidence="3" id="KW-1185">Reference proteome</keyword>
<evidence type="ECO:0000256" key="1">
    <source>
        <dbReference type="SAM" id="MobiDB-lite"/>
    </source>
</evidence>
<protein>
    <submittedName>
        <fullName evidence="2">Uncharacterized protein</fullName>
    </submittedName>
</protein>
<evidence type="ECO:0000313" key="2">
    <source>
        <dbReference type="EMBL" id="KAJ1088872.1"/>
    </source>
</evidence>
<comment type="caution">
    <text evidence="2">The sequence shown here is derived from an EMBL/GenBank/DDBJ whole genome shotgun (WGS) entry which is preliminary data.</text>
</comment>
<dbReference type="Proteomes" id="UP001066276">
    <property type="component" value="Chromosome 11"/>
</dbReference>
<reference evidence="2" key="1">
    <citation type="journal article" date="2022" name="bioRxiv">
        <title>Sequencing and chromosome-scale assembly of the giantPleurodeles waltlgenome.</title>
        <authorList>
            <person name="Brown T."/>
            <person name="Elewa A."/>
            <person name="Iarovenko S."/>
            <person name="Subramanian E."/>
            <person name="Araus A.J."/>
            <person name="Petzold A."/>
            <person name="Susuki M."/>
            <person name="Suzuki K.-i.T."/>
            <person name="Hayashi T."/>
            <person name="Toyoda A."/>
            <person name="Oliveira C."/>
            <person name="Osipova E."/>
            <person name="Leigh N.D."/>
            <person name="Simon A."/>
            <person name="Yun M.H."/>
        </authorList>
    </citation>
    <scope>NUCLEOTIDE SEQUENCE</scope>
    <source>
        <strain evidence="2">20211129_DDA</strain>
        <tissue evidence="2">Liver</tissue>
    </source>
</reference>
<dbReference type="EMBL" id="JANPWB010000015">
    <property type="protein sequence ID" value="KAJ1088872.1"/>
    <property type="molecule type" value="Genomic_DNA"/>
</dbReference>
<feature type="region of interest" description="Disordered" evidence="1">
    <location>
        <begin position="1"/>
        <end position="36"/>
    </location>
</feature>
<dbReference type="AlphaFoldDB" id="A0AAV7LBG4"/>
<evidence type="ECO:0000313" key="3">
    <source>
        <dbReference type="Proteomes" id="UP001066276"/>
    </source>
</evidence>
<accession>A0AAV7LBG4</accession>